<name>A0A0D0CW71_9AGAM</name>
<evidence type="ECO:0000313" key="1">
    <source>
        <dbReference type="EMBL" id="KIK79763.1"/>
    </source>
</evidence>
<evidence type="ECO:0000313" key="2">
    <source>
        <dbReference type="Proteomes" id="UP000054538"/>
    </source>
</evidence>
<dbReference type="HOGENOM" id="CLU_005726_9_3_1"/>
<gene>
    <name evidence="1" type="ORF">PAXRUDRAFT_160394</name>
</gene>
<accession>A0A0D0CW71</accession>
<reference evidence="2" key="2">
    <citation type="submission" date="2015-01" db="EMBL/GenBank/DDBJ databases">
        <title>Evolutionary Origins and Diversification of the Mycorrhizal Mutualists.</title>
        <authorList>
            <consortium name="DOE Joint Genome Institute"/>
            <consortium name="Mycorrhizal Genomics Consortium"/>
            <person name="Kohler A."/>
            <person name="Kuo A."/>
            <person name="Nagy L.G."/>
            <person name="Floudas D."/>
            <person name="Copeland A."/>
            <person name="Barry K.W."/>
            <person name="Cichocki N."/>
            <person name="Veneault-Fourrey C."/>
            <person name="LaButti K."/>
            <person name="Lindquist E.A."/>
            <person name="Lipzen A."/>
            <person name="Lundell T."/>
            <person name="Morin E."/>
            <person name="Murat C."/>
            <person name="Riley R."/>
            <person name="Ohm R."/>
            <person name="Sun H."/>
            <person name="Tunlid A."/>
            <person name="Henrissat B."/>
            <person name="Grigoriev I.V."/>
            <person name="Hibbett D.S."/>
            <person name="Martin F."/>
        </authorList>
    </citation>
    <scope>NUCLEOTIDE SEQUENCE [LARGE SCALE GENOMIC DNA]</scope>
    <source>
        <strain evidence="2">Ve08.2h10</strain>
    </source>
</reference>
<organism evidence="1 2">
    <name type="scientific">Paxillus rubicundulus Ve08.2h10</name>
    <dbReference type="NCBI Taxonomy" id="930991"/>
    <lineage>
        <taxon>Eukaryota</taxon>
        <taxon>Fungi</taxon>
        <taxon>Dikarya</taxon>
        <taxon>Basidiomycota</taxon>
        <taxon>Agaricomycotina</taxon>
        <taxon>Agaricomycetes</taxon>
        <taxon>Agaricomycetidae</taxon>
        <taxon>Boletales</taxon>
        <taxon>Paxilineae</taxon>
        <taxon>Paxillaceae</taxon>
        <taxon>Paxillus</taxon>
    </lineage>
</organism>
<dbReference type="Proteomes" id="UP000054538">
    <property type="component" value="Unassembled WGS sequence"/>
</dbReference>
<keyword evidence="2" id="KW-1185">Reference proteome</keyword>
<dbReference type="AlphaFoldDB" id="A0A0D0CW71"/>
<sequence>LYFRAGKENPGVFKSMAKILEGHVYTIGNLCAECVSFKYPPNAPCCCCHHNLYNEPDFAQVQSLLESVCHTHGFQVIFLPKFHCELKFIEKC</sequence>
<feature type="non-terminal residue" evidence="1">
    <location>
        <position position="1"/>
    </location>
</feature>
<proteinExistence type="predicted"/>
<dbReference type="EMBL" id="KN826191">
    <property type="protein sequence ID" value="KIK79763.1"/>
    <property type="molecule type" value="Genomic_DNA"/>
</dbReference>
<dbReference type="InParanoid" id="A0A0D0CW71"/>
<reference evidence="1 2" key="1">
    <citation type="submission" date="2014-04" db="EMBL/GenBank/DDBJ databases">
        <authorList>
            <consortium name="DOE Joint Genome Institute"/>
            <person name="Kuo A."/>
            <person name="Kohler A."/>
            <person name="Jargeat P."/>
            <person name="Nagy L.G."/>
            <person name="Floudas D."/>
            <person name="Copeland A."/>
            <person name="Barry K.W."/>
            <person name="Cichocki N."/>
            <person name="Veneault-Fourrey C."/>
            <person name="LaButti K."/>
            <person name="Lindquist E.A."/>
            <person name="Lipzen A."/>
            <person name="Lundell T."/>
            <person name="Morin E."/>
            <person name="Murat C."/>
            <person name="Sun H."/>
            <person name="Tunlid A."/>
            <person name="Henrissat B."/>
            <person name="Grigoriev I.V."/>
            <person name="Hibbett D.S."/>
            <person name="Martin F."/>
            <person name="Nordberg H.P."/>
            <person name="Cantor M.N."/>
            <person name="Hua S.X."/>
        </authorList>
    </citation>
    <scope>NUCLEOTIDE SEQUENCE [LARGE SCALE GENOMIC DNA]</scope>
    <source>
        <strain evidence="1 2">Ve08.2h10</strain>
    </source>
</reference>
<protein>
    <submittedName>
        <fullName evidence="1">Uncharacterized protein</fullName>
    </submittedName>
</protein>